<proteinExistence type="predicted"/>
<dbReference type="OrthoDB" id="5548448at2759"/>
<evidence type="ECO:0000313" key="2">
    <source>
        <dbReference type="Proteomes" id="UP000054560"/>
    </source>
</evidence>
<name>A0A0L0F4E2_9EUKA</name>
<protein>
    <submittedName>
        <fullName evidence="1">Uncharacterized protein</fullName>
    </submittedName>
</protein>
<keyword evidence="2" id="KW-1185">Reference proteome</keyword>
<gene>
    <name evidence="1" type="ORF">SARC_15891</name>
</gene>
<accession>A0A0L0F4E2</accession>
<reference evidence="1 2" key="1">
    <citation type="submission" date="2011-02" db="EMBL/GenBank/DDBJ databases">
        <title>The Genome Sequence of Sphaeroforma arctica JP610.</title>
        <authorList>
            <consortium name="The Broad Institute Genome Sequencing Platform"/>
            <person name="Russ C."/>
            <person name="Cuomo C."/>
            <person name="Young S.K."/>
            <person name="Zeng Q."/>
            <person name="Gargeya S."/>
            <person name="Alvarado L."/>
            <person name="Berlin A."/>
            <person name="Chapman S.B."/>
            <person name="Chen Z."/>
            <person name="Freedman E."/>
            <person name="Gellesch M."/>
            <person name="Goldberg J."/>
            <person name="Griggs A."/>
            <person name="Gujja S."/>
            <person name="Heilman E."/>
            <person name="Heiman D."/>
            <person name="Howarth C."/>
            <person name="Mehta T."/>
            <person name="Neiman D."/>
            <person name="Pearson M."/>
            <person name="Roberts A."/>
            <person name="Saif S."/>
            <person name="Shea T."/>
            <person name="Shenoy N."/>
            <person name="Sisk P."/>
            <person name="Stolte C."/>
            <person name="Sykes S."/>
            <person name="White J."/>
            <person name="Yandava C."/>
            <person name="Burger G."/>
            <person name="Gray M.W."/>
            <person name="Holland P.W.H."/>
            <person name="King N."/>
            <person name="Lang F.B.F."/>
            <person name="Roger A.J."/>
            <person name="Ruiz-Trillo I."/>
            <person name="Haas B."/>
            <person name="Nusbaum C."/>
            <person name="Birren B."/>
        </authorList>
    </citation>
    <scope>NUCLEOTIDE SEQUENCE [LARGE SCALE GENOMIC DNA]</scope>
    <source>
        <strain evidence="1 2">JP610</strain>
    </source>
</reference>
<organism evidence="1 2">
    <name type="scientific">Sphaeroforma arctica JP610</name>
    <dbReference type="NCBI Taxonomy" id="667725"/>
    <lineage>
        <taxon>Eukaryota</taxon>
        <taxon>Ichthyosporea</taxon>
        <taxon>Ichthyophonida</taxon>
        <taxon>Sphaeroforma</taxon>
    </lineage>
</organism>
<dbReference type="GeneID" id="25916395"/>
<dbReference type="Proteomes" id="UP000054560">
    <property type="component" value="Unassembled WGS sequence"/>
</dbReference>
<dbReference type="AlphaFoldDB" id="A0A0L0F4E2"/>
<feature type="non-terminal residue" evidence="1">
    <location>
        <position position="130"/>
    </location>
</feature>
<dbReference type="RefSeq" id="XP_014145472.1">
    <property type="nucleotide sequence ID" value="XM_014289997.1"/>
</dbReference>
<sequence length="130" mass="14306">MKDLLHPWINQTNTICTTSSGELLRLARAGDADAINVIITLLELLRGVIDGASSSTATVIYLNLQRLLDPINKLLRAYQHYPDVVACVLELYCSLVDRMINHLSEQHVGTLYTACVSLIKTYSAVFSGKG</sequence>
<evidence type="ECO:0000313" key="1">
    <source>
        <dbReference type="EMBL" id="KNC71570.1"/>
    </source>
</evidence>
<dbReference type="EMBL" id="KQ248528">
    <property type="protein sequence ID" value="KNC71570.1"/>
    <property type="molecule type" value="Genomic_DNA"/>
</dbReference>